<dbReference type="RefSeq" id="WP_343906528.1">
    <property type="nucleotide sequence ID" value="NZ_BAAAJE010000004.1"/>
</dbReference>
<dbReference type="Proteomes" id="UP001499979">
    <property type="component" value="Unassembled WGS sequence"/>
</dbReference>
<keyword evidence="2" id="KW-1133">Transmembrane helix</keyword>
<evidence type="ECO:0000256" key="2">
    <source>
        <dbReference type="SAM" id="Phobius"/>
    </source>
</evidence>
<proteinExistence type="predicted"/>
<dbReference type="EMBL" id="BAAAJE010000004">
    <property type="protein sequence ID" value="GAA1133329.1"/>
    <property type="molecule type" value="Genomic_DNA"/>
</dbReference>
<evidence type="ECO:0000256" key="3">
    <source>
        <dbReference type="SAM" id="SignalP"/>
    </source>
</evidence>
<evidence type="ECO:0000256" key="1">
    <source>
        <dbReference type="SAM" id="MobiDB-lite"/>
    </source>
</evidence>
<accession>A0ABP4EXU6</accession>
<feature type="chain" id="PRO_5045713380" description="Cell wall protein" evidence="3">
    <location>
        <begin position="34"/>
        <end position="198"/>
    </location>
</feature>
<keyword evidence="3" id="KW-0732">Signal</keyword>
<feature type="transmembrane region" description="Helical" evidence="2">
    <location>
        <begin position="173"/>
        <end position="193"/>
    </location>
</feature>
<gene>
    <name evidence="4" type="ORF">GCM10009606_11830</name>
</gene>
<keyword evidence="2" id="KW-0812">Transmembrane</keyword>
<evidence type="ECO:0008006" key="6">
    <source>
        <dbReference type="Google" id="ProtNLM"/>
    </source>
</evidence>
<reference evidence="5" key="1">
    <citation type="journal article" date="2019" name="Int. J. Syst. Evol. Microbiol.">
        <title>The Global Catalogue of Microorganisms (GCM) 10K type strain sequencing project: providing services to taxonomists for standard genome sequencing and annotation.</title>
        <authorList>
            <consortium name="The Broad Institute Genomics Platform"/>
            <consortium name="The Broad Institute Genome Sequencing Center for Infectious Disease"/>
            <person name="Wu L."/>
            <person name="Ma J."/>
        </authorList>
    </citation>
    <scope>NUCLEOTIDE SEQUENCE [LARGE SCALE GENOMIC DNA]</scope>
    <source>
        <strain evidence="5">JCM 11813</strain>
    </source>
</reference>
<keyword evidence="2" id="KW-0472">Membrane</keyword>
<comment type="caution">
    <text evidence="4">The sequence shown here is derived from an EMBL/GenBank/DDBJ whole genome shotgun (WGS) entry which is preliminary data.</text>
</comment>
<evidence type="ECO:0000313" key="4">
    <source>
        <dbReference type="EMBL" id="GAA1133329.1"/>
    </source>
</evidence>
<sequence>MRRSPTRFRPAPALAAIAALGIVSLALAFPAYAGLTLDSADCQGEIMVNGDDGTDTTITQDTDRATVDPSGSYSGTGSINGGKGHKKRSYSGSLEIDLPAPLPDYGPSSWSWSDDASRTYATTEPKTGTYDLPGFVPRGFYVPLVATHAENGEKVCAYAGEIKVSGSFADSPVSLAAAAGTLLFGALATLAGVSRRAV</sequence>
<feature type="region of interest" description="Disordered" evidence="1">
    <location>
        <begin position="51"/>
        <end position="86"/>
    </location>
</feature>
<organism evidence="4 5">
    <name type="scientific">Nocardioides aquiterrae</name>
    <dbReference type="NCBI Taxonomy" id="203799"/>
    <lineage>
        <taxon>Bacteria</taxon>
        <taxon>Bacillati</taxon>
        <taxon>Actinomycetota</taxon>
        <taxon>Actinomycetes</taxon>
        <taxon>Propionibacteriales</taxon>
        <taxon>Nocardioidaceae</taxon>
        <taxon>Nocardioides</taxon>
    </lineage>
</organism>
<name>A0ABP4EXU6_9ACTN</name>
<protein>
    <recommendedName>
        <fullName evidence="6">Cell wall protein</fullName>
    </recommendedName>
</protein>
<keyword evidence="5" id="KW-1185">Reference proteome</keyword>
<evidence type="ECO:0000313" key="5">
    <source>
        <dbReference type="Proteomes" id="UP001499979"/>
    </source>
</evidence>
<feature type="signal peptide" evidence="3">
    <location>
        <begin position="1"/>
        <end position="33"/>
    </location>
</feature>